<evidence type="ECO:0000313" key="6">
    <source>
        <dbReference type="EMBL" id="KTD00667.1"/>
    </source>
</evidence>
<dbReference type="InterPro" id="IPR029753">
    <property type="entry name" value="D-isomer_DH_CS"/>
</dbReference>
<dbReference type="PANTHER" id="PTHR10996:SF178">
    <property type="entry name" value="2-HYDROXYACID DEHYDROGENASE YGL185C-RELATED"/>
    <property type="match status" value="1"/>
</dbReference>
<accession>A0A0W0TZC6</accession>
<keyword evidence="2" id="KW-0560">Oxidoreductase</keyword>
<dbReference type="GO" id="GO:0005829">
    <property type="term" value="C:cytosol"/>
    <property type="evidence" value="ECO:0007669"/>
    <property type="project" value="TreeGrafter"/>
</dbReference>
<evidence type="ECO:0000256" key="1">
    <source>
        <dbReference type="ARBA" id="ARBA00022490"/>
    </source>
</evidence>
<dbReference type="SUPFAM" id="SSF52283">
    <property type="entry name" value="Formate/glycerate dehydrogenase catalytic domain-like"/>
    <property type="match status" value="1"/>
</dbReference>
<dbReference type="GO" id="GO:0016618">
    <property type="term" value="F:hydroxypyruvate reductase [NAD(P)H] activity"/>
    <property type="evidence" value="ECO:0007669"/>
    <property type="project" value="TreeGrafter"/>
</dbReference>
<dbReference type="InterPro" id="IPR020921">
    <property type="entry name" value="Erythronate-4-P_DHase"/>
</dbReference>
<dbReference type="GO" id="GO:0008615">
    <property type="term" value="P:pyridoxine biosynthetic process"/>
    <property type="evidence" value="ECO:0007669"/>
    <property type="project" value="UniProtKB-KW"/>
</dbReference>
<keyword evidence="3" id="KW-0520">NAD</keyword>
<keyword evidence="7" id="KW-1185">Reference proteome</keyword>
<dbReference type="STRING" id="45065.Lgee_0931"/>
<dbReference type="AlphaFoldDB" id="A0A0W0TZC6"/>
<dbReference type="GO" id="GO:0033711">
    <property type="term" value="F:4-phosphoerythronate dehydrogenase activity"/>
    <property type="evidence" value="ECO:0007669"/>
    <property type="project" value="InterPro"/>
</dbReference>
<name>A0A0W0TZC6_9GAMM</name>
<dbReference type="GO" id="GO:0051287">
    <property type="term" value="F:NAD binding"/>
    <property type="evidence" value="ECO:0007669"/>
    <property type="project" value="InterPro"/>
</dbReference>
<dbReference type="InterPro" id="IPR006140">
    <property type="entry name" value="D-isomer_DH_NAD-bd"/>
</dbReference>
<dbReference type="InterPro" id="IPR050223">
    <property type="entry name" value="D-isomer_2-hydroxyacid_DH"/>
</dbReference>
<dbReference type="InterPro" id="IPR036291">
    <property type="entry name" value="NAD(P)-bd_dom_sf"/>
</dbReference>
<evidence type="ECO:0000259" key="5">
    <source>
        <dbReference type="Pfam" id="PF02826"/>
    </source>
</evidence>
<organism evidence="6 7">
    <name type="scientific">Legionella geestiana</name>
    <dbReference type="NCBI Taxonomy" id="45065"/>
    <lineage>
        <taxon>Bacteria</taxon>
        <taxon>Pseudomonadati</taxon>
        <taxon>Pseudomonadota</taxon>
        <taxon>Gammaproteobacteria</taxon>
        <taxon>Legionellales</taxon>
        <taxon>Legionellaceae</taxon>
        <taxon>Legionella</taxon>
    </lineage>
</organism>
<dbReference type="Pfam" id="PF02826">
    <property type="entry name" value="2-Hacid_dh_C"/>
    <property type="match status" value="1"/>
</dbReference>
<dbReference type="Gene3D" id="3.40.50.720">
    <property type="entry name" value="NAD(P)-binding Rossmann-like Domain"/>
    <property type="match status" value="2"/>
</dbReference>
<protein>
    <submittedName>
        <fullName evidence="6">Erythronate-4-phosphate dehydrogenase</fullName>
    </submittedName>
</protein>
<dbReference type="PROSITE" id="PS00671">
    <property type="entry name" value="D_2_HYDROXYACID_DH_3"/>
    <property type="match status" value="1"/>
</dbReference>
<keyword evidence="4" id="KW-0664">Pyridoxine biosynthesis</keyword>
<dbReference type="GO" id="GO:0030267">
    <property type="term" value="F:glyoxylate reductase (NADPH) activity"/>
    <property type="evidence" value="ECO:0007669"/>
    <property type="project" value="TreeGrafter"/>
</dbReference>
<dbReference type="OrthoDB" id="9770208at2"/>
<comment type="caution">
    <text evidence="6">The sequence shown here is derived from an EMBL/GenBank/DDBJ whole genome shotgun (WGS) entry which is preliminary data.</text>
</comment>
<reference evidence="6 7" key="1">
    <citation type="submission" date="2015-11" db="EMBL/GenBank/DDBJ databases">
        <title>Genomic analysis of 38 Legionella species identifies large and diverse effector repertoires.</title>
        <authorList>
            <person name="Burstein D."/>
            <person name="Amaro F."/>
            <person name="Zusman T."/>
            <person name="Lifshitz Z."/>
            <person name="Cohen O."/>
            <person name="Gilbert J.A."/>
            <person name="Pupko T."/>
            <person name="Shuman H.A."/>
            <person name="Segal G."/>
        </authorList>
    </citation>
    <scope>NUCLEOTIDE SEQUENCE [LARGE SCALE GENOMIC DNA]</scope>
    <source>
        <strain evidence="6 7">ATCC 49504</strain>
    </source>
</reference>
<evidence type="ECO:0000256" key="4">
    <source>
        <dbReference type="ARBA" id="ARBA00023096"/>
    </source>
</evidence>
<dbReference type="RefSeq" id="WP_028387015.1">
    <property type="nucleotide sequence ID" value="NZ_CAAAHN010000001.1"/>
</dbReference>
<evidence type="ECO:0000256" key="3">
    <source>
        <dbReference type="ARBA" id="ARBA00023027"/>
    </source>
</evidence>
<dbReference type="PATRIC" id="fig|45065.4.peg.1001"/>
<evidence type="ECO:0000313" key="7">
    <source>
        <dbReference type="Proteomes" id="UP000054785"/>
    </source>
</evidence>
<gene>
    <name evidence="6" type="primary">pdxB</name>
    <name evidence="6" type="ORF">Lgee_0931</name>
</gene>
<sequence length="353" mass="38255">MPRLLVDASLPALEAAFPPPFSLIRYQSLHELKEQLAHADALLCRSTLEVDETLLKGASLSALATASSGTSHIDKDALAAHGIILIDAKGCNAVAVADYVVACLAHLAQRLSVHPKTAGVIGMGEVGTRVEARLRALNLEVHAIDPPRAVREPDFNSADMDVLSECDLICLHADLHDSPPFPTRGLLNADRLKRLKQGAILLNAARGELVDEAALLKTRLLYCTDVWHHEPDIHAETVAFATLCTPHIAGHSIEGKNNAVWFASARLHRYFGLAPVEMPSIKSKTSALPLKTDWATCALALYDPLPETRALKAAKDKKDAFLTLRKAHTVRHDFGEVCEDGVDPLIQCILGMK</sequence>
<feature type="domain" description="D-isomer specific 2-hydroxyacid dehydrogenase NAD-binding" evidence="5">
    <location>
        <begin position="111"/>
        <end position="249"/>
    </location>
</feature>
<dbReference type="Proteomes" id="UP000054785">
    <property type="component" value="Unassembled WGS sequence"/>
</dbReference>
<dbReference type="EMBL" id="LNYC01000032">
    <property type="protein sequence ID" value="KTD00667.1"/>
    <property type="molecule type" value="Genomic_DNA"/>
</dbReference>
<proteinExistence type="predicted"/>
<evidence type="ECO:0000256" key="2">
    <source>
        <dbReference type="ARBA" id="ARBA00023002"/>
    </source>
</evidence>
<dbReference type="PANTHER" id="PTHR10996">
    <property type="entry name" value="2-HYDROXYACID DEHYDROGENASE-RELATED"/>
    <property type="match status" value="1"/>
</dbReference>
<dbReference type="SUPFAM" id="SSF51735">
    <property type="entry name" value="NAD(P)-binding Rossmann-fold domains"/>
    <property type="match status" value="1"/>
</dbReference>
<keyword evidence="1" id="KW-0963">Cytoplasm</keyword>
<dbReference type="CDD" id="cd12158">
    <property type="entry name" value="ErythrP_dh"/>
    <property type="match status" value="1"/>
</dbReference>